<sequence>MPRIFDTPFALRDAVGEELGVSDWLLLAQDRINLFAEATGDHQWIHVDPLKAASGPFGGCIAHGYLSLSLVNLFLPQIVEVRGIAMGVNYGCERVRFPTVVPVGTRVRGRAQLMAVDEVKGGVQATIRVSVEIDGEERPGCVVDTISRYYPQDPAAPSRSPA</sequence>
<dbReference type="Gene3D" id="3.10.129.10">
    <property type="entry name" value="Hotdog Thioesterase"/>
    <property type="match status" value="1"/>
</dbReference>
<gene>
    <name evidence="2" type="ORF">E4J90_15080</name>
</gene>
<dbReference type="RefSeq" id="WP_134826987.1">
    <property type="nucleotide sequence ID" value="NZ_SPDQ01000015.1"/>
</dbReference>
<comment type="caution">
    <text evidence="2">The sequence shown here is derived from an EMBL/GenBank/DDBJ whole genome shotgun (WGS) entry which is preliminary data.</text>
</comment>
<accession>A0A4Y8VFJ1</accession>
<proteinExistence type="predicted"/>
<dbReference type="InterPro" id="IPR002539">
    <property type="entry name" value="MaoC-like_dom"/>
</dbReference>
<protein>
    <submittedName>
        <fullName evidence="2">MaoC family dehydratase</fullName>
    </submittedName>
</protein>
<reference evidence="2 3" key="1">
    <citation type="submission" date="2019-03" db="EMBL/GenBank/DDBJ databases">
        <title>Draft genome sequence of humic substances-degrading Pseudomonas kribbensis CHA-19 from forest soil.</title>
        <authorList>
            <person name="Kim D."/>
        </authorList>
    </citation>
    <scope>NUCLEOTIDE SEQUENCE [LARGE SCALE GENOMIC DNA]</scope>
    <source>
        <strain evidence="2 3">CHA-19</strain>
    </source>
</reference>
<dbReference type="Proteomes" id="UP000297555">
    <property type="component" value="Unassembled WGS sequence"/>
</dbReference>
<dbReference type="EMBL" id="SPDQ01000015">
    <property type="protein sequence ID" value="TFH79995.1"/>
    <property type="molecule type" value="Genomic_DNA"/>
</dbReference>
<dbReference type="SUPFAM" id="SSF54637">
    <property type="entry name" value="Thioesterase/thiol ester dehydrase-isomerase"/>
    <property type="match status" value="1"/>
</dbReference>
<evidence type="ECO:0000313" key="2">
    <source>
        <dbReference type="EMBL" id="TFH79995.1"/>
    </source>
</evidence>
<name>A0A4Y8VFJ1_9PSED</name>
<dbReference type="AlphaFoldDB" id="A0A4Y8VFJ1"/>
<evidence type="ECO:0000259" key="1">
    <source>
        <dbReference type="Pfam" id="PF01575"/>
    </source>
</evidence>
<dbReference type="OrthoDB" id="9801735at2"/>
<organism evidence="2 3">
    <name type="scientific">Pseudomonas kribbensis</name>
    <dbReference type="NCBI Taxonomy" id="1628086"/>
    <lineage>
        <taxon>Bacteria</taxon>
        <taxon>Pseudomonadati</taxon>
        <taxon>Pseudomonadota</taxon>
        <taxon>Gammaproteobacteria</taxon>
        <taxon>Pseudomonadales</taxon>
        <taxon>Pseudomonadaceae</taxon>
        <taxon>Pseudomonas</taxon>
    </lineage>
</organism>
<dbReference type="CDD" id="cd03450">
    <property type="entry name" value="NodN"/>
    <property type="match status" value="1"/>
</dbReference>
<evidence type="ECO:0000313" key="3">
    <source>
        <dbReference type="Proteomes" id="UP000297555"/>
    </source>
</evidence>
<dbReference type="PANTHER" id="PTHR42993">
    <property type="entry name" value="MAOC-LIKE DEHYDRATASE DOMAIN-CONTAINING PROTEIN"/>
    <property type="match status" value="1"/>
</dbReference>
<feature type="domain" description="MaoC-like" evidence="1">
    <location>
        <begin position="14"/>
        <end position="130"/>
    </location>
</feature>
<dbReference type="PANTHER" id="PTHR42993:SF1">
    <property type="entry name" value="MAOC-LIKE DEHYDRATASE DOMAIN-CONTAINING PROTEIN"/>
    <property type="match status" value="1"/>
</dbReference>
<dbReference type="Pfam" id="PF01575">
    <property type="entry name" value="MaoC_dehydratas"/>
    <property type="match status" value="1"/>
</dbReference>
<dbReference type="InterPro" id="IPR029069">
    <property type="entry name" value="HotDog_dom_sf"/>
</dbReference>
<dbReference type="InterPro" id="IPR039375">
    <property type="entry name" value="NodN-like"/>
</dbReference>